<comment type="function">
    <text evidence="10">Catalyzes the reduction of fatty acyl-CoA to fatty alcohols.</text>
</comment>
<dbReference type="GO" id="GO:0016020">
    <property type="term" value="C:membrane"/>
    <property type="evidence" value="ECO:0007669"/>
    <property type="project" value="UniProtKB-SubCell"/>
</dbReference>
<dbReference type="FunFam" id="3.40.50.720:FF:000143">
    <property type="entry name" value="Fatty acyl-CoA reductase"/>
    <property type="match status" value="1"/>
</dbReference>
<sequence length="496" mass="57110">MGDQDRIKNLFEGKIIFMSGGTGFLGKVLIEKLIRCCNVKKIYILIRRKKGMSVTDRLASIFTNALFDLLKSTQPDFASKCECVPGDVTLKELAMSEFYTNKVINEADFIFNMAATTRFDDPITHAVSMNTRGTEYMLHLAKQCKKLKLFIHCSTAYAFPHETVLEEKRYAPPVNPHDVLDSLKWIKEDPTGRLTKELLGDSPNTYTFSKALAEELVNEQVGKLPVIIVRPSIVIPIFDSPLKGWCNNLQGPMGLFVGAGKGVIRSMYMNPNSYANLIPADSAINLMLFGSLAYLSGNNNKQYIYNAVVPKEDIYKTWEEIINEGRKVIEEDIPFNMILWYPGGTMTQNKLLHTIYFYLFQMIPAIFVDMLLFILGYPPVLYKVQRRIQNAGAMFEFYTTQNWDFKDSAAILRSGMSELEKKRYKMDPEGFSVRTYLRDCMLCVRRVNLKESDDMLPRAKRTMRIMYVVDKLCKTWFFLGMFYYIYKLAILPMYME</sequence>
<evidence type="ECO:0000256" key="10">
    <source>
        <dbReference type="RuleBase" id="RU363097"/>
    </source>
</evidence>
<evidence type="ECO:0000256" key="7">
    <source>
        <dbReference type="ARBA" id="ARBA00023098"/>
    </source>
</evidence>
<dbReference type="OrthoDB" id="429813at2759"/>
<dbReference type="Pfam" id="PF07993">
    <property type="entry name" value="NAD_binding_4"/>
    <property type="match status" value="1"/>
</dbReference>
<dbReference type="GO" id="GO:0005777">
    <property type="term" value="C:peroxisome"/>
    <property type="evidence" value="ECO:0007669"/>
    <property type="project" value="TreeGrafter"/>
</dbReference>
<evidence type="ECO:0000256" key="3">
    <source>
        <dbReference type="ARBA" id="ARBA00022516"/>
    </source>
</evidence>
<evidence type="ECO:0000256" key="5">
    <source>
        <dbReference type="ARBA" id="ARBA00022857"/>
    </source>
</evidence>
<name>A0A9P0AVA0_BRAAE</name>
<dbReference type="PANTHER" id="PTHR11011">
    <property type="entry name" value="MALE STERILITY PROTEIN 2-RELATED"/>
    <property type="match status" value="1"/>
</dbReference>
<dbReference type="EMBL" id="OV121141">
    <property type="protein sequence ID" value="CAH0548950.1"/>
    <property type="molecule type" value="Genomic_DNA"/>
</dbReference>
<dbReference type="Proteomes" id="UP001154078">
    <property type="component" value="Chromosome 10"/>
</dbReference>
<keyword evidence="8 10" id="KW-0472">Membrane</keyword>
<evidence type="ECO:0000259" key="12">
    <source>
        <dbReference type="Pfam" id="PF07993"/>
    </source>
</evidence>
<comment type="subcellular location">
    <subcellularLocation>
        <location evidence="1">Membrane</location>
        <topology evidence="1">Multi-pass membrane protein</topology>
    </subcellularLocation>
</comment>
<keyword evidence="3 10" id="KW-0444">Lipid biosynthesis</keyword>
<protein>
    <recommendedName>
        <fullName evidence="10">Fatty acyl-CoA reductase</fullName>
        <ecNumber evidence="10">1.2.1.84</ecNumber>
    </recommendedName>
</protein>
<dbReference type="GO" id="GO:0080019">
    <property type="term" value="F:alcohol-forming very long-chain fatty acyl-CoA reductase activity"/>
    <property type="evidence" value="ECO:0007669"/>
    <property type="project" value="InterPro"/>
</dbReference>
<evidence type="ECO:0000256" key="8">
    <source>
        <dbReference type="ARBA" id="ARBA00023136"/>
    </source>
</evidence>
<dbReference type="InterPro" id="IPR033640">
    <property type="entry name" value="FAR_C"/>
</dbReference>
<dbReference type="SUPFAM" id="SSF51735">
    <property type="entry name" value="NAD(P)-binding Rossmann-fold domains"/>
    <property type="match status" value="1"/>
</dbReference>
<evidence type="ECO:0000256" key="1">
    <source>
        <dbReference type="ARBA" id="ARBA00004141"/>
    </source>
</evidence>
<dbReference type="AlphaFoldDB" id="A0A9P0AVA0"/>
<dbReference type="InterPro" id="IPR036291">
    <property type="entry name" value="NAD(P)-bd_dom_sf"/>
</dbReference>
<evidence type="ECO:0000259" key="11">
    <source>
        <dbReference type="Pfam" id="PF03015"/>
    </source>
</evidence>
<feature type="transmembrane region" description="Helical" evidence="10">
    <location>
        <begin position="355"/>
        <end position="377"/>
    </location>
</feature>
<dbReference type="GO" id="GO:0102965">
    <property type="term" value="F:alcohol-forming long-chain fatty acyl-CoA reductase activity"/>
    <property type="evidence" value="ECO:0007669"/>
    <property type="project" value="UniProtKB-EC"/>
</dbReference>
<keyword evidence="4 10" id="KW-0812">Transmembrane</keyword>
<dbReference type="InterPro" id="IPR013120">
    <property type="entry name" value="FAR_NAD-bd"/>
</dbReference>
<dbReference type="GO" id="GO:0035336">
    <property type="term" value="P:long-chain fatty-acyl-CoA metabolic process"/>
    <property type="evidence" value="ECO:0007669"/>
    <property type="project" value="TreeGrafter"/>
</dbReference>
<keyword evidence="6 10" id="KW-1133">Transmembrane helix</keyword>
<keyword evidence="5 10" id="KW-0521">NADP</keyword>
<keyword evidence="7 10" id="KW-0443">Lipid metabolism</keyword>
<evidence type="ECO:0000313" key="14">
    <source>
        <dbReference type="Proteomes" id="UP001154078"/>
    </source>
</evidence>
<evidence type="ECO:0000256" key="2">
    <source>
        <dbReference type="ARBA" id="ARBA00005928"/>
    </source>
</evidence>
<dbReference type="Gene3D" id="3.40.50.720">
    <property type="entry name" value="NAD(P)-binding Rossmann-like Domain"/>
    <property type="match status" value="1"/>
</dbReference>
<comment type="catalytic activity">
    <reaction evidence="9 10">
        <text>a long-chain fatty acyl-CoA + 2 NADPH + 2 H(+) = a long-chain primary fatty alcohol + 2 NADP(+) + CoA</text>
        <dbReference type="Rhea" id="RHEA:52716"/>
        <dbReference type="ChEBI" id="CHEBI:15378"/>
        <dbReference type="ChEBI" id="CHEBI:57287"/>
        <dbReference type="ChEBI" id="CHEBI:57783"/>
        <dbReference type="ChEBI" id="CHEBI:58349"/>
        <dbReference type="ChEBI" id="CHEBI:77396"/>
        <dbReference type="ChEBI" id="CHEBI:83139"/>
        <dbReference type="EC" id="1.2.1.84"/>
    </reaction>
</comment>
<organism evidence="13 14">
    <name type="scientific">Brassicogethes aeneus</name>
    <name type="common">Rape pollen beetle</name>
    <name type="synonym">Meligethes aeneus</name>
    <dbReference type="NCBI Taxonomy" id="1431903"/>
    <lineage>
        <taxon>Eukaryota</taxon>
        <taxon>Metazoa</taxon>
        <taxon>Ecdysozoa</taxon>
        <taxon>Arthropoda</taxon>
        <taxon>Hexapoda</taxon>
        <taxon>Insecta</taxon>
        <taxon>Pterygota</taxon>
        <taxon>Neoptera</taxon>
        <taxon>Endopterygota</taxon>
        <taxon>Coleoptera</taxon>
        <taxon>Polyphaga</taxon>
        <taxon>Cucujiformia</taxon>
        <taxon>Nitidulidae</taxon>
        <taxon>Meligethinae</taxon>
        <taxon>Brassicogethes</taxon>
    </lineage>
</organism>
<evidence type="ECO:0000256" key="4">
    <source>
        <dbReference type="ARBA" id="ARBA00022692"/>
    </source>
</evidence>
<dbReference type="CDD" id="cd09071">
    <property type="entry name" value="FAR_C"/>
    <property type="match status" value="1"/>
</dbReference>
<comment type="similarity">
    <text evidence="2 10">Belongs to the fatty acyl-CoA reductase family.</text>
</comment>
<dbReference type="PANTHER" id="PTHR11011:SF61">
    <property type="entry name" value="FATTY ACYL-COA REDUCTASE"/>
    <property type="match status" value="1"/>
</dbReference>
<feature type="domain" description="Fatty acyl-CoA reductase C-terminal" evidence="11">
    <location>
        <begin position="360"/>
        <end position="451"/>
    </location>
</feature>
<evidence type="ECO:0000256" key="9">
    <source>
        <dbReference type="ARBA" id="ARBA00052530"/>
    </source>
</evidence>
<feature type="transmembrane region" description="Helical" evidence="10">
    <location>
        <begin position="465"/>
        <end position="486"/>
    </location>
</feature>
<accession>A0A9P0AVA0</accession>
<evidence type="ECO:0000256" key="6">
    <source>
        <dbReference type="ARBA" id="ARBA00022989"/>
    </source>
</evidence>
<gene>
    <name evidence="13" type="ORF">MELIAE_LOCUS2283</name>
</gene>
<keyword evidence="10" id="KW-0560">Oxidoreductase</keyword>
<evidence type="ECO:0000313" key="13">
    <source>
        <dbReference type="EMBL" id="CAH0548950.1"/>
    </source>
</evidence>
<dbReference type="Pfam" id="PF03015">
    <property type="entry name" value="Sterile"/>
    <property type="match status" value="1"/>
</dbReference>
<reference evidence="13" key="1">
    <citation type="submission" date="2021-12" db="EMBL/GenBank/DDBJ databases">
        <authorList>
            <person name="King R."/>
        </authorList>
    </citation>
    <scope>NUCLEOTIDE SEQUENCE</scope>
</reference>
<keyword evidence="14" id="KW-1185">Reference proteome</keyword>
<dbReference type="EC" id="1.2.1.84" evidence="10"/>
<dbReference type="InterPro" id="IPR026055">
    <property type="entry name" value="FAR"/>
</dbReference>
<dbReference type="CDD" id="cd05236">
    <property type="entry name" value="FAR-N_SDR_e"/>
    <property type="match status" value="1"/>
</dbReference>
<proteinExistence type="inferred from homology"/>
<feature type="domain" description="Thioester reductase (TE)" evidence="12">
    <location>
        <begin position="20"/>
        <end position="287"/>
    </location>
</feature>